<keyword evidence="4" id="KW-0067">ATP-binding</keyword>
<dbReference type="GO" id="GO:0005524">
    <property type="term" value="F:ATP binding"/>
    <property type="evidence" value="ECO:0007669"/>
    <property type="project" value="UniProtKB-UniRule"/>
</dbReference>
<comment type="similarity">
    <text evidence="4">Belongs to the biotin--protein ligase family.</text>
</comment>
<feature type="domain" description="BPL/LPL catalytic" evidence="5">
    <location>
        <begin position="72"/>
        <end position="257"/>
    </location>
</feature>
<dbReference type="Proteomes" id="UP000072605">
    <property type="component" value="Unassembled WGS sequence"/>
</dbReference>
<comment type="caution">
    <text evidence="4">Lacks conserved residue(s) required for the propagation of feature annotation.</text>
</comment>
<dbReference type="CDD" id="cd00090">
    <property type="entry name" value="HTH_ARSR"/>
    <property type="match status" value="1"/>
</dbReference>
<evidence type="ECO:0000313" key="8">
    <source>
        <dbReference type="EMBL" id="MEI4461252.1"/>
    </source>
</evidence>
<sequence length="323" mass="36801">MAHSVREQILIALRQRTWYSGQELAETLNISRTAIWKHMQTLKEEGYQIISNKKQGYQLVDEGDLLTPIAIEQWLTTARLGRHILHFEELDTTQRIAHEQAQQQAQEGTLVVCDHQTNGRGQLGRTWHEAKNEGIAMSLLVRPDVPMHQAGQLTLVAGIALAQSLRTFDVPVTIKWPNDILINGRKVAGILTEMQTEADRISSVIIGIGINVHHEQFPEGIKDRATSLVRESGRTFRRAEVVATFLNRFEQLYTQWLELGFGSFVSEWETLADRLHERVTLRTRQMTASGTLLGIDETGTIRIETETGETRFHSAELIYWEKE</sequence>
<dbReference type="Gene3D" id="3.30.930.10">
    <property type="entry name" value="Bira Bifunctional Protein, Domain 2"/>
    <property type="match status" value="1"/>
</dbReference>
<dbReference type="RefSeq" id="WP_058264832.1">
    <property type="nucleotide sequence ID" value="NZ_FMYN01000001.1"/>
</dbReference>
<keyword evidence="1 4" id="KW-0436">Ligase</keyword>
<reference evidence="7 10" key="2">
    <citation type="journal article" date="2016" name="Front. Microbiol.">
        <title>Genomic Resource of Rice Seed Associated Bacteria.</title>
        <authorList>
            <person name="Midha S."/>
            <person name="Bansal K."/>
            <person name="Sharma S."/>
            <person name="Kumar N."/>
            <person name="Patil P.P."/>
            <person name="Chaudhry V."/>
            <person name="Patil P.B."/>
        </authorList>
    </citation>
    <scope>NUCLEOTIDE SEQUENCE [LARGE SCALE GENOMIC DNA]</scope>
    <source>
        <strain evidence="7 10">RSA11</strain>
    </source>
</reference>
<gene>
    <name evidence="4" type="primary">birA</name>
    <name evidence="6" type="ORF">AS033_04940</name>
    <name evidence="7" type="ORF">RSA11_10095</name>
    <name evidence="8" type="ORF">SZL87_02310</name>
</gene>
<keyword evidence="4" id="KW-0678">Repressor</keyword>
<dbReference type="PANTHER" id="PTHR12835">
    <property type="entry name" value="BIOTIN PROTEIN LIGASE"/>
    <property type="match status" value="1"/>
</dbReference>
<dbReference type="PANTHER" id="PTHR12835:SF5">
    <property type="entry name" value="BIOTIN--PROTEIN LIGASE"/>
    <property type="match status" value="1"/>
</dbReference>
<feature type="binding site" evidence="4">
    <location>
        <position position="116"/>
    </location>
    <ligand>
        <name>biotin</name>
        <dbReference type="ChEBI" id="CHEBI:57586"/>
    </ligand>
</feature>
<dbReference type="InterPro" id="IPR011991">
    <property type="entry name" value="ArsR-like_HTH"/>
</dbReference>
<dbReference type="Pfam" id="PF08279">
    <property type="entry name" value="HTH_11"/>
    <property type="match status" value="1"/>
</dbReference>
<protein>
    <recommendedName>
        <fullName evidence="4">Bifunctional ligase/repressor BirA</fullName>
    </recommendedName>
    <alternativeName>
        <fullName evidence="4">Biotin--[acetyl-CoA-carboxylase] ligase</fullName>
        <ecNumber evidence="4">6.3.4.15</ecNumber>
    </alternativeName>
    <alternativeName>
        <fullName evidence="4">Biotin--protein ligase</fullName>
    </alternativeName>
    <alternativeName>
        <fullName evidence="4">Biotin-[acetyl-CoA carboxylase] synthetase</fullName>
    </alternativeName>
</protein>
<dbReference type="GO" id="GO:0004077">
    <property type="term" value="F:biotin--[biotin carboxyl-carrier protein] ligase activity"/>
    <property type="evidence" value="ECO:0007669"/>
    <property type="project" value="UniProtKB-UniRule"/>
</dbReference>
<reference evidence="6 9" key="1">
    <citation type="journal article" date="2015" name="Int. J. Syst. Evol. Microbiol.">
        <title>Exiguobacterium enclense sp. nov., isolated from sediment.</title>
        <authorList>
            <person name="Dastager S.G."/>
            <person name="Mawlankar R."/>
            <person name="Sonalkar V.V."/>
            <person name="Thorat M.N."/>
            <person name="Mual P."/>
            <person name="Verma A."/>
            <person name="Krishnamurthi S."/>
            <person name="Tang S.K."/>
            <person name="Li W.J."/>
        </authorList>
    </citation>
    <scope>NUCLEOTIDE SEQUENCE [LARGE SCALE GENOMIC DNA]</scope>
    <source>
        <strain evidence="6 9">NIO-1109</strain>
    </source>
</reference>
<comment type="catalytic activity">
    <reaction evidence="4">
        <text>biotin + L-lysyl-[protein] + ATP = N(6)-biotinyl-L-lysyl-[protein] + AMP + diphosphate + H(+)</text>
        <dbReference type="Rhea" id="RHEA:11756"/>
        <dbReference type="Rhea" id="RHEA-COMP:9752"/>
        <dbReference type="Rhea" id="RHEA-COMP:10505"/>
        <dbReference type="ChEBI" id="CHEBI:15378"/>
        <dbReference type="ChEBI" id="CHEBI:29969"/>
        <dbReference type="ChEBI" id="CHEBI:30616"/>
        <dbReference type="ChEBI" id="CHEBI:33019"/>
        <dbReference type="ChEBI" id="CHEBI:57586"/>
        <dbReference type="ChEBI" id="CHEBI:83144"/>
        <dbReference type="ChEBI" id="CHEBI:456215"/>
        <dbReference type="EC" id="6.3.4.15"/>
    </reaction>
</comment>
<dbReference type="GO" id="GO:0006355">
    <property type="term" value="P:regulation of DNA-templated transcription"/>
    <property type="evidence" value="ECO:0007669"/>
    <property type="project" value="UniProtKB-UniRule"/>
</dbReference>
<comment type="function">
    <text evidence="4">Acts both as a biotin--[acetyl-CoA-carboxylase] ligase and a repressor.</text>
</comment>
<evidence type="ECO:0000313" key="10">
    <source>
        <dbReference type="Proteomes" id="UP000072605"/>
    </source>
</evidence>
<dbReference type="SMR" id="A0A0V8GKE9"/>
<organism evidence="6 9">
    <name type="scientific">Exiguobacterium indicum</name>
    <dbReference type="NCBI Taxonomy" id="296995"/>
    <lineage>
        <taxon>Bacteria</taxon>
        <taxon>Bacillati</taxon>
        <taxon>Bacillota</taxon>
        <taxon>Bacilli</taxon>
        <taxon>Bacillales</taxon>
        <taxon>Bacillales Family XII. Incertae Sedis</taxon>
        <taxon>Exiguobacterium</taxon>
    </lineage>
</organism>
<dbReference type="Pfam" id="PF02237">
    <property type="entry name" value="BPL_C"/>
    <property type="match status" value="1"/>
</dbReference>
<keyword evidence="11" id="KW-1185">Reference proteome</keyword>
<keyword evidence="3 4" id="KW-0092">Biotin</keyword>
<keyword evidence="2 4" id="KW-0238">DNA-binding</keyword>
<dbReference type="CDD" id="cd16442">
    <property type="entry name" value="BPL"/>
    <property type="match status" value="1"/>
</dbReference>
<dbReference type="SUPFAM" id="SSF46785">
    <property type="entry name" value="Winged helix' DNA-binding domain"/>
    <property type="match status" value="1"/>
</dbReference>
<dbReference type="InterPro" id="IPR036390">
    <property type="entry name" value="WH_DNA-bd_sf"/>
</dbReference>
<feature type="binding site" evidence="4">
    <location>
        <position position="186"/>
    </location>
    <ligand>
        <name>biotin</name>
        <dbReference type="ChEBI" id="CHEBI:57586"/>
    </ligand>
</feature>
<proteinExistence type="inferred from homology"/>
<dbReference type="Proteomes" id="UP001387110">
    <property type="component" value="Unassembled WGS sequence"/>
</dbReference>
<dbReference type="EMBL" id="LDQV01000023">
    <property type="protein sequence ID" value="KTR26579.1"/>
    <property type="molecule type" value="Genomic_DNA"/>
</dbReference>
<dbReference type="EC" id="6.3.4.15" evidence="4"/>
<dbReference type="GO" id="GO:0005737">
    <property type="term" value="C:cytoplasm"/>
    <property type="evidence" value="ECO:0007669"/>
    <property type="project" value="TreeGrafter"/>
</dbReference>
<dbReference type="EMBL" id="JBAWKY010000001">
    <property type="protein sequence ID" value="MEI4461252.1"/>
    <property type="molecule type" value="Genomic_DNA"/>
</dbReference>
<keyword evidence="4" id="KW-0805">Transcription regulation</keyword>
<dbReference type="InterPro" id="IPR004408">
    <property type="entry name" value="Biotin_CoA_COase_ligase"/>
</dbReference>
<evidence type="ECO:0000256" key="1">
    <source>
        <dbReference type="ARBA" id="ARBA00022598"/>
    </source>
</evidence>
<evidence type="ECO:0000256" key="4">
    <source>
        <dbReference type="HAMAP-Rule" id="MF_00978"/>
    </source>
</evidence>
<dbReference type="GO" id="GO:0003677">
    <property type="term" value="F:DNA binding"/>
    <property type="evidence" value="ECO:0007669"/>
    <property type="project" value="UniProtKB-UniRule"/>
</dbReference>
<evidence type="ECO:0000259" key="5">
    <source>
        <dbReference type="PROSITE" id="PS51733"/>
    </source>
</evidence>
<name>A0A0V8GKE9_9BACL</name>
<dbReference type="GO" id="GO:0009249">
    <property type="term" value="P:protein lipoylation"/>
    <property type="evidence" value="ECO:0007669"/>
    <property type="project" value="UniProtKB-ARBA"/>
</dbReference>
<keyword evidence="4" id="KW-0547">Nucleotide-binding</keyword>
<dbReference type="EMBL" id="LNQL01000001">
    <property type="protein sequence ID" value="KSU50731.1"/>
    <property type="molecule type" value="Genomic_DNA"/>
</dbReference>
<evidence type="ECO:0000313" key="11">
    <source>
        <dbReference type="Proteomes" id="UP001387110"/>
    </source>
</evidence>
<dbReference type="Gene3D" id="1.10.10.10">
    <property type="entry name" value="Winged helix-like DNA-binding domain superfamily/Winged helix DNA-binding domain"/>
    <property type="match status" value="1"/>
</dbReference>
<dbReference type="Proteomes" id="UP000053797">
    <property type="component" value="Unassembled WGS sequence"/>
</dbReference>
<accession>A0A0V8GKE9</accession>
<dbReference type="InterPro" id="IPR004143">
    <property type="entry name" value="BPL_LPL_catalytic"/>
</dbReference>
<evidence type="ECO:0000256" key="2">
    <source>
        <dbReference type="ARBA" id="ARBA00023125"/>
    </source>
</evidence>
<dbReference type="GO" id="GO:0016740">
    <property type="term" value="F:transferase activity"/>
    <property type="evidence" value="ECO:0007669"/>
    <property type="project" value="UniProtKB-ARBA"/>
</dbReference>
<evidence type="ECO:0000313" key="7">
    <source>
        <dbReference type="EMBL" id="KTR26579.1"/>
    </source>
</evidence>
<evidence type="ECO:0000313" key="6">
    <source>
        <dbReference type="EMBL" id="KSU50731.1"/>
    </source>
</evidence>
<comment type="caution">
    <text evidence="6">The sequence shown here is derived from an EMBL/GenBank/DDBJ whole genome shotgun (WGS) entry which is preliminary data.</text>
</comment>
<dbReference type="AlphaFoldDB" id="A0A0V8GKE9"/>
<dbReference type="Gene3D" id="2.30.30.100">
    <property type="match status" value="1"/>
</dbReference>
<dbReference type="InterPro" id="IPR045864">
    <property type="entry name" value="aa-tRNA-synth_II/BPL/LPL"/>
</dbReference>
<feature type="DNA-binding region" description="H-T-H motif" evidence="4">
    <location>
        <begin position="21"/>
        <end position="40"/>
    </location>
</feature>
<keyword evidence="4" id="KW-0804">Transcription</keyword>
<evidence type="ECO:0000256" key="3">
    <source>
        <dbReference type="ARBA" id="ARBA00023267"/>
    </source>
</evidence>
<dbReference type="InterPro" id="IPR036388">
    <property type="entry name" value="WH-like_DNA-bd_sf"/>
</dbReference>
<dbReference type="InterPro" id="IPR030855">
    <property type="entry name" value="Bifunct_BirA"/>
</dbReference>
<dbReference type="OrthoDB" id="9807064at2"/>
<dbReference type="Pfam" id="PF03099">
    <property type="entry name" value="BPL_LplA_LipB"/>
    <property type="match status" value="1"/>
</dbReference>
<dbReference type="HAMAP" id="MF_00978">
    <property type="entry name" value="Bifunct_BirA"/>
    <property type="match status" value="1"/>
</dbReference>
<dbReference type="InterPro" id="IPR013196">
    <property type="entry name" value="HTH_11"/>
</dbReference>
<dbReference type="NCBIfam" id="TIGR00121">
    <property type="entry name" value="birA_ligase"/>
    <property type="match status" value="1"/>
</dbReference>
<reference evidence="8 11" key="3">
    <citation type="submission" date="2023-12" db="EMBL/GenBank/DDBJ databases">
        <authorList>
            <person name="Easwaran N."/>
            <person name="Lazarus H.P.S."/>
        </authorList>
    </citation>
    <scope>NUCLEOTIDE SEQUENCE [LARGE SCALE GENOMIC DNA]</scope>
    <source>
        <strain evidence="8 11">VIT-2023</strain>
    </source>
</reference>
<dbReference type="PROSITE" id="PS51733">
    <property type="entry name" value="BPL_LPL_CATALYTIC"/>
    <property type="match status" value="1"/>
</dbReference>
<evidence type="ECO:0000313" key="9">
    <source>
        <dbReference type="Proteomes" id="UP000053797"/>
    </source>
</evidence>
<dbReference type="SUPFAM" id="SSF55681">
    <property type="entry name" value="Class II aaRS and biotin synthetases"/>
    <property type="match status" value="1"/>
</dbReference>
<dbReference type="InterPro" id="IPR003142">
    <property type="entry name" value="BPL_C"/>
</dbReference>